<proteinExistence type="predicted"/>
<dbReference type="AlphaFoldDB" id="A0A2P2M1U0"/>
<reference evidence="1" key="1">
    <citation type="submission" date="2018-02" db="EMBL/GenBank/DDBJ databases">
        <title>Rhizophora mucronata_Transcriptome.</title>
        <authorList>
            <person name="Meera S.P."/>
            <person name="Sreeshan A."/>
            <person name="Augustine A."/>
        </authorList>
    </citation>
    <scope>NUCLEOTIDE SEQUENCE</scope>
    <source>
        <tissue evidence="1">Leaf</tissue>
    </source>
</reference>
<dbReference type="EMBL" id="GGEC01043696">
    <property type="protein sequence ID" value="MBX24180.1"/>
    <property type="molecule type" value="Transcribed_RNA"/>
</dbReference>
<name>A0A2P2M1U0_RHIMU</name>
<sequence length="25" mass="2964">MHCKDHFSLQNSHLLSQRKANKDLL</sequence>
<organism evidence="1">
    <name type="scientific">Rhizophora mucronata</name>
    <name type="common">Asiatic mangrove</name>
    <dbReference type="NCBI Taxonomy" id="61149"/>
    <lineage>
        <taxon>Eukaryota</taxon>
        <taxon>Viridiplantae</taxon>
        <taxon>Streptophyta</taxon>
        <taxon>Embryophyta</taxon>
        <taxon>Tracheophyta</taxon>
        <taxon>Spermatophyta</taxon>
        <taxon>Magnoliopsida</taxon>
        <taxon>eudicotyledons</taxon>
        <taxon>Gunneridae</taxon>
        <taxon>Pentapetalae</taxon>
        <taxon>rosids</taxon>
        <taxon>fabids</taxon>
        <taxon>Malpighiales</taxon>
        <taxon>Rhizophoraceae</taxon>
        <taxon>Rhizophora</taxon>
    </lineage>
</organism>
<accession>A0A2P2M1U0</accession>
<protein>
    <submittedName>
        <fullName evidence="1">Uncharacterized protein</fullName>
    </submittedName>
</protein>
<evidence type="ECO:0000313" key="1">
    <source>
        <dbReference type="EMBL" id="MBX24180.1"/>
    </source>
</evidence>